<organism evidence="3 4">
    <name type="scientific">Pengzhenrongella frigida</name>
    <dbReference type="NCBI Taxonomy" id="1259133"/>
    <lineage>
        <taxon>Bacteria</taxon>
        <taxon>Bacillati</taxon>
        <taxon>Actinomycetota</taxon>
        <taxon>Actinomycetes</taxon>
        <taxon>Micrococcales</taxon>
        <taxon>Pengzhenrongella</taxon>
    </lineage>
</organism>
<dbReference type="Gene3D" id="3.40.50.720">
    <property type="entry name" value="NAD(P)-binding Rossmann-like Domain"/>
    <property type="match status" value="1"/>
</dbReference>
<dbReference type="InterPro" id="IPR036291">
    <property type="entry name" value="NAD(P)-bd_dom_sf"/>
</dbReference>
<feature type="domain" description="NAD-dependent epimerase/dehydratase" evidence="2">
    <location>
        <begin position="26"/>
        <end position="148"/>
    </location>
</feature>
<evidence type="ECO:0000256" key="1">
    <source>
        <dbReference type="SAM" id="Phobius"/>
    </source>
</evidence>
<keyword evidence="4" id="KW-1185">Reference proteome</keyword>
<dbReference type="AlphaFoldDB" id="A0A4Q5MXJ3"/>
<protein>
    <submittedName>
        <fullName evidence="3">NAD-dependent epimerase/dehydratase family protein</fullName>
    </submittedName>
</protein>
<gene>
    <name evidence="3" type="ORF">EUA98_13450</name>
</gene>
<comment type="caution">
    <text evidence="3">The sequence shown here is derived from an EMBL/GenBank/DDBJ whole genome shotgun (WGS) entry which is preliminary data.</text>
</comment>
<dbReference type="OrthoDB" id="9795501at2"/>
<evidence type="ECO:0000259" key="2">
    <source>
        <dbReference type="Pfam" id="PF01370"/>
    </source>
</evidence>
<accession>A0A4Q5MXJ3</accession>
<keyword evidence="1" id="KW-0812">Transmembrane</keyword>
<keyword evidence="1" id="KW-1133">Transmembrane helix</keyword>
<name>A0A4Q5MXJ3_9MICO</name>
<evidence type="ECO:0000313" key="3">
    <source>
        <dbReference type="EMBL" id="RYV50472.1"/>
    </source>
</evidence>
<reference evidence="3 4" key="1">
    <citation type="submission" date="2019-01" db="EMBL/GenBank/DDBJ databases">
        <title>Novel species of Cellulomonas.</title>
        <authorList>
            <person name="Liu Q."/>
            <person name="Xin Y.-H."/>
        </authorList>
    </citation>
    <scope>NUCLEOTIDE SEQUENCE [LARGE SCALE GENOMIC DNA]</scope>
    <source>
        <strain evidence="3 4">HLT2-17</strain>
    </source>
</reference>
<sequence length="282" mass="29826">MDRSDFAAYTRTPEAERRGGGVIHLQRTLTAARAAGVRHVVVISSAMVYGAAPGQAVITDDTPLITTDDGLVGDLLAFEAVVTRGRRRRTPLVTVLRPAALVGEGIDTMITRHFEAPRLLTVRGAVREWQFVHVDDLASAAEHAVRHGLAGGLTVGAGDVLSPTQVEKASGLRRIELAPVTAFGTAERLHRVGVLPTPSSELAYTVYSWTVASDRLRAAGWEPAWTSVACLEVLLESGSGRLAVAGRRVGARDAATLGAAGAAVAFLSTAAVWRQARGRRRG</sequence>
<keyword evidence="1" id="KW-0472">Membrane</keyword>
<dbReference type="Proteomes" id="UP000293764">
    <property type="component" value="Unassembled WGS sequence"/>
</dbReference>
<feature type="transmembrane region" description="Helical" evidence="1">
    <location>
        <begin position="254"/>
        <end position="273"/>
    </location>
</feature>
<evidence type="ECO:0000313" key="4">
    <source>
        <dbReference type="Proteomes" id="UP000293764"/>
    </source>
</evidence>
<proteinExistence type="predicted"/>
<dbReference type="InterPro" id="IPR001509">
    <property type="entry name" value="Epimerase_deHydtase"/>
</dbReference>
<dbReference type="EMBL" id="SDWW01000033">
    <property type="protein sequence ID" value="RYV50472.1"/>
    <property type="molecule type" value="Genomic_DNA"/>
</dbReference>
<dbReference type="SUPFAM" id="SSF51735">
    <property type="entry name" value="NAD(P)-binding Rossmann-fold domains"/>
    <property type="match status" value="1"/>
</dbReference>
<dbReference type="Pfam" id="PF01370">
    <property type="entry name" value="Epimerase"/>
    <property type="match status" value="1"/>
</dbReference>